<accession>A0AAD4CQV8</accession>
<dbReference type="PANTHER" id="PTHR37490">
    <property type="entry name" value="EXPRESSED PROTEIN"/>
    <property type="match status" value="1"/>
</dbReference>
<dbReference type="Pfam" id="PF11913">
    <property type="entry name" value="DUF3431"/>
    <property type="match status" value="1"/>
</dbReference>
<dbReference type="Proteomes" id="UP001194746">
    <property type="component" value="Unassembled WGS sequence"/>
</dbReference>
<name>A0AAD4CQV8_ASPNN</name>
<evidence type="ECO:0000313" key="2">
    <source>
        <dbReference type="Proteomes" id="UP001194746"/>
    </source>
</evidence>
<sequence>MGDLTIPSWLPPPSALSIVVSRYKEPLDIWGDVAPNVYLYAKFDTPQVNDSIPHDSFRHYELLPNAGREGQTYCHHIYTHYDNLEPIVIFSQGDPFDILVPQTNNTEQLVRTAQESLLQDFDPVTIYNYDLLHDVAEWGPIDWSSPEEGYWITPKQLETLTPAPYDMAEFWQRLFLEPHPVAVRVLHGAVFAVRRETIWRHPPEFYRRCLDQFADAGKNAVNPEIGFFMERAWLAAWSKGNWKDRVEIP</sequence>
<keyword evidence="2" id="KW-1185">Reference proteome</keyword>
<proteinExistence type="predicted"/>
<reference evidence="1" key="1">
    <citation type="journal article" date="2019" name="Beilstein J. Org. Chem.">
        <title>Nanangenines: drimane sesquiterpenoids as the dominant metabolite cohort of a novel Australian fungus, Aspergillus nanangensis.</title>
        <authorList>
            <person name="Lacey H.J."/>
            <person name="Gilchrist C.L.M."/>
            <person name="Crombie A."/>
            <person name="Kalaitzis J.A."/>
            <person name="Vuong D."/>
            <person name="Rutledge P.J."/>
            <person name="Turner P."/>
            <person name="Pitt J.I."/>
            <person name="Lacey E."/>
            <person name="Chooi Y.H."/>
            <person name="Piggott A.M."/>
        </authorList>
    </citation>
    <scope>NUCLEOTIDE SEQUENCE</scope>
    <source>
        <strain evidence="1">MST-FP2251</strain>
    </source>
</reference>
<dbReference type="EMBL" id="VCAU01000021">
    <property type="protein sequence ID" value="KAF9891049.1"/>
    <property type="molecule type" value="Genomic_DNA"/>
</dbReference>
<protein>
    <submittedName>
        <fullName evidence="1">Uncharacterized protein</fullName>
    </submittedName>
</protein>
<dbReference type="PANTHER" id="PTHR37490:SF1">
    <property type="entry name" value="GLYCOSYLTRANSFERASE 2-LIKE DOMAIN-CONTAINING PROTEIN"/>
    <property type="match status" value="1"/>
</dbReference>
<reference evidence="1" key="2">
    <citation type="submission" date="2020-02" db="EMBL/GenBank/DDBJ databases">
        <authorList>
            <person name="Gilchrist C.L.M."/>
            <person name="Chooi Y.-H."/>
        </authorList>
    </citation>
    <scope>NUCLEOTIDE SEQUENCE</scope>
    <source>
        <strain evidence="1">MST-FP2251</strain>
    </source>
</reference>
<dbReference type="InterPro" id="IPR021838">
    <property type="entry name" value="DUF3431"/>
</dbReference>
<evidence type="ECO:0000313" key="1">
    <source>
        <dbReference type="EMBL" id="KAF9891049.1"/>
    </source>
</evidence>
<organism evidence="1 2">
    <name type="scientific">Aspergillus nanangensis</name>
    <dbReference type="NCBI Taxonomy" id="2582783"/>
    <lineage>
        <taxon>Eukaryota</taxon>
        <taxon>Fungi</taxon>
        <taxon>Dikarya</taxon>
        <taxon>Ascomycota</taxon>
        <taxon>Pezizomycotina</taxon>
        <taxon>Eurotiomycetes</taxon>
        <taxon>Eurotiomycetidae</taxon>
        <taxon>Eurotiales</taxon>
        <taxon>Aspergillaceae</taxon>
        <taxon>Aspergillus</taxon>
        <taxon>Aspergillus subgen. Circumdati</taxon>
    </lineage>
</organism>
<gene>
    <name evidence="1" type="ORF">FE257_004984</name>
</gene>
<dbReference type="AlphaFoldDB" id="A0AAD4CQV8"/>
<comment type="caution">
    <text evidence="1">The sequence shown here is derived from an EMBL/GenBank/DDBJ whole genome shotgun (WGS) entry which is preliminary data.</text>
</comment>